<dbReference type="Proteomes" id="UP000054350">
    <property type="component" value="Unassembled WGS sequence"/>
</dbReference>
<dbReference type="InterPro" id="IPR006683">
    <property type="entry name" value="Thioestr_dom"/>
</dbReference>
<dbReference type="Pfam" id="PF03061">
    <property type="entry name" value="4HBT"/>
    <property type="match status" value="1"/>
</dbReference>
<dbReference type="CDD" id="cd03443">
    <property type="entry name" value="PaaI_thioesterase"/>
    <property type="match status" value="1"/>
</dbReference>
<evidence type="ECO:0000256" key="1">
    <source>
        <dbReference type="ARBA" id="ARBA00008324"/>
    </source>
</evidence>
<dbReference type="OrthoDB" id="46529at2759"/>
<proteinExistence type="inferred from homology"/>
<dbReference type="NCBIfam" id="TIGR00369">
    <property type="entry name" value="unchar_dom_1"/>
    <property type="match status" value="1"/>
</dbReference>
<evidence type="ECO:0000313" key="4">
    <source>
        <dbReference type="EMBL" id="KNE65295.1"/>
    </source>
</evidence>
<dbReference type="GO" id="GO:0047617">
    <property type="term" value="F:fatty acyl-CoA hydrolase activity"/>
    <property type="evidence" value="ECO:0007669"/>
    <property type="project" value="InterPro"/>
</dbReference>
<dbReference type="EMBL" id="GG745347">
    <property type="protein sequence ID" value="KNE65295.1"/>
    <property type="molecule type" value="Genomic_DNA"/>
</dbReference>
<dbReference type="STRING" id="578462.A0A0L0SSE8"/>
<dbReference type="PANTHER" id="PTHR21660:SF1">
    <property type="entry name" value="ACYL-COENZYME A THIOESTERASE 13"/>
    <property type="match status" value="1"/>
</dbReference>
<comment type="similarity">
    <text evidence="1">Belongs to the thioesterase PaaI family.</text>
</comment>
<dbReference type="SUPFAM" id="SSF54637">
    <property type="entry name" value="Thioesterase/thiol ester dehydrase-isomerase"/>
    <property type="match status" value="1"/>
</dbReference>
<organism evidence="4 5">
    <name type="scientific">Allomyces macrogynus (strain ATCC 38327)</name>
    <name type="common">Allomyces javanicus var. macrogynus</name>
    <dbReference type="NCBI Taxonomy" id="578462"/>
    <lineage>
        <taxon>Eukaryota</taxon>
        <taxon>Fungi</taxon>
        <taxon>Fungi incertae sedis</taxon>
        <taxon>Blastocladiomycota</taxon>
        <taxon>Blastocladiomycetes</taxon>
        <taxon>Blastocladiales</taxon>
        <taxon>Blastocladiaceae</taxon>
        <taxon>Allomyces</taxon>
    </lineage>
</organism>
<evidence type="ECO:0000259" key="3">
    <source>
        <dbReference type="Pfam" id="PF03061"/>
    </source>
</evidence>
<reference evidence="4 5" key="1">
    <citation type="submission" date="2009-11" db="EMBL/GenBank/DDBJ databases">
        <title>Annotation of Allomyces macrogynus ATCC 38327.</title>
        <authorList>
            <consortium name="The Broad Institute Genome Sequencing Platform"/>
            <person name="Russ C."/>
            <person name="Cuomo C."/>
            <person name="Burger G."/>
            <person name="Gray M.W."/>
            <person name="Holland P.W.H."/>
            <person name="King N."/>
            <person name="Lang F.B.F."/>
            <person name="Roger A.J."/>
            <person name="Ruiz-Trillo I."/>
            <person name="Young S.K."/>
            <person name="Zeng Q."/>
            <person name="Gargeya S."/>
            <person name="Fitzgerald M."/>
            <person name="Haas B."/>
            <person name="Abouelleil A."/>
            <person name="Alvarado L."/>
            <person name="Arachchi H.M."/>
            <person name="Berlin A."/>
            <person name="Chapman S.B."/>
            <person name="Gearin G."/>
            <person name="Goldberg J."/>
            <person name="Griggs A."/>
            <person name="Gujja S."/>
            <person name="Hansen M."/>
            <person name="Heiman D."/>
            <person name="Howarth C."/>
            <person name="Larimer J."/>
            <person name="Lui A."/>
            <person name="MacDonald P.J.P."/>
            <person name="McCowen C."/>
            <person name="Montmayeur A."/>
            <person name="Murphy C."/>
            <person name="Neiman D."/>
            <person name="Pearson M."/>
            <person name="Priest M."/>
            <person name="Roberts A."/>
            <person name="Saif S."/>
            <person name="Shea T."/>
            <person name="Sisk P."/>
            <person name="Stolte C."/>
            <person name="Sykes S."/>
            <person name="Wortman J."/>
            <person name="Nusbaum C."/>
            <person name="Birren B."/>
        </authorList>
    </citation>
    <scope>NUCLEOTIDE SEQUENCE [LARGE SCALE GENOMIC DNA]</scope>
    <source>
        <strain evidence="4 5">ATCC 38327</strain>
    </source>
</reference>
<keyword evidence="5" id="KW-1185">Reference proteome</keyword>
<dbReference type="InterPro" id="IPR003736">
    <property type="entry name" value="PAAI_dom"/>
</dbReference>
<accession>A0A0L0SSE8</accession>
<dbReference type="InterPro" id="IPR029069">
    <property type="entry name" value="HotDog_dom_sf"/>
</dbReference>
<dbReference type="VEuPathDB" id="FungiDB:AMAG_10938"/>
<keyword evidence="2" id="KW-0378">Hydrolase</keyword>
<protein>
    <recommendedName>
        <fullName evidence="3">Thioesterase domain-containing protein</fullName>
    </recommendedName>
</protein>
<name>A0A0L0SSE8_ALLM3</name>
<evidence type="ECO:0000256" key="2">
    <source>
        <dbReference type="ARBA" id="ARBA00022801"/>
    </source>
</evidence>
<dbReference type="PANTHER" id="PTHR21660">
    <property type="entry name" value="THIOESTERASE SUPERFAMILY MEMBER-RELATED"/>
    <property type="match status" value="1"/>
</dbReference>
<dbReference type="OMA" id="IYEESGM"/>
<evidence type="ECO:0000313" key="5">
    <source>
        <dbReference type="Proteomes" id="UP000054350"/>
    </source>
</evidence>
<reference evidence="5" key="2">
    <citation type="submission" date="2009-11" db="EMBL/GenBank/DDBJ databases">
        <title>The Genome Sequence of Allomyces macrogynus strain ATCC 38327.</title>
        <authorList>
            <consortium name="The Broad Institute Genome Sequencing Platform"/>
            <person name="Russ C."/>
            <person name="Cuomo C."/>
            <person name="Shea T."/>
            <person name="Young S.K."/>
            <person name="Zeng Q."/>
            <person name="Koehrsen M."/>
            <person name="Haas B."/>
            <person name="Borodovsky M."/>
            <person name="Guigo R."/>
            <person name="Alvarado L."/>
            <person name="Berlin A."/>
            <person name="Borenstein D."/>
            <person name="Chen Z."/>
            <person name="Engels R."/>
            <person name="Freedman E."/>
            <person name="Gellesch M."/>
            <person name="Goldberg J."/>
            <person name="Griggs A."/>
            <person name="Gujja S."/>
            <person name="Heiman D."/>
            <person name="Hepburn T."/>
            <person name="Howarth C."/>
            <person name="Jen D."/>
            <person name="Larson L."/>
            <person name="Lewis B."/>
            <person name="Mehta T."/>
            <person name="Park D."/>
            <person name="Pearson M."/>
            <person name="Roberts A."/>
            <person name="Saif S."/>
            <person name="Shenoy N."/>
            <person name="Sisk P."/>
            <person name="Stolte C."/>
            <person name="Sykes S."/>
            <person name="Walk T."/>
            <person name="White J."/>
            <person name="Yandava C."/>
            <person name="Burger G."/>
            <person name="Gray M.W."/>
            <person name="Holland P.W.H."/>
            <person name="King N."/>
            <person name="Lang F.B.F."/>
            <person name="Roger A.J."/>
            <person name="Ruiz-Trillo I."/>
            <person name="Lander E."/>
            <person name="Nusbaum C."/>
        </authorList>
    </citation>
    <scope>NUCLEOTIDE SEQUENCE [LARGE SCALE GENOMIC DNA]</scope>
    <source>
        <strain evidence="5">ATCC 38327</strain>
    </source>
</reference>
<dbReference type="InterPro" id="IPR039298">
    <property type="entry name" value="ACOT13"/>
</dbReference>
<feature type="domain" description="Thioesterase" evidence="3">
    <location>
        <begin position="68"/>
        <end position="141"/>
    </location>
</feature>
<dbReference type="AlphaFoldDB" id="A0A0L0SSE8"/>
<dbReference type="Gene3D" id="3.10.129.10">
    <property type="entry name" value="Hotdog Thioesterase"/>
    <property type="match status" value="1"/>
</dbReference>
<dbReference type="eggNOG" id="KOG3328">
    <property type="taxonomic scope" value="Eukaryota"/>
</dbReference>
<gene>
    <name evidence="4" type="ORF">AMAG_10938</name>
</gene>
<sequence>MASNNMSVKPLPARFEILQNCRSWVVPFFEHGFHGHVFDKLAFTRFDKDQRMLVAEMEVEERHANAFQNVHGGVLAALIDVVSSFVVVESGHPTSGVSADLSTSYLKSVGIGAVLEVRSYCERVGKNLAFTRTDIFDKNTGDLLASGRHTKFCGGDYAAMPGPKL</sequence>